<comment type="subcellular location">
    <subcellularLocation>
        <location evidence="1">Membrane</location>
        <topology evidence="1">Multi-pass membrane protein</topology>
    </subcellularLocation>
</comment>
<gene>
    <name evidence="9" type="ORF">ODALV1_LOCUS10768</name>
</gene>
<name>A0ABP1QLS2_9HEXA</name>
<comment type="caution">
    <text evidence="9">The sequence shown here is derived from an EMBL/GenBank/DDBJ whole genome shotgun (WGS) entry which is preliminary data.</text>
</comment>
<dbReference type="InterPro" id="IPR003593">
    <property type="entry name" value="AAA+_ATPase"/>
</dbReference>
<keyword evidence="6" id="KW-0472">Membrane</keyword>
<evidence type="ECO:0000256" key="1">
    <source>
        <dbReference type="ARBA" id="ARBA00004141"/>
    </source>
</evidence>
<sequence>MPVLIFIVFYVCKHELTLTMRLDETFQPACNFTQEFLTNIVTWISLGAEPHFISNHKKKLENEYKWVTFKAIATTFMSNLVQKSNWLLYGTFIFFTLKENYTSTSPTASQSIVTFVIIVTELLIYGAYRVGDQLVILGDTEFGKSAAHKLMSILISQPSVDTPSKATTSYLLSRIALEHEEPPEIALVDVCHNYTNEDKDNGNDENDQEDGRESLRGITMTIHTGTYVAVVGPPGSGKSTLCNILLRMIDPTFGTIEFNGEDVLSLSPKLIRKGMALVEYDPCLFELSIENNIRLGCYYELTDTDVEEAAKTAICHFDILDLPNDYQTLVQDMDKTASNFSLKQRISFTRALVRNPKVFIVDDATTSVDTVSDHKLLQVLMNIREQRTLIVFSHKIEPIRDADMIFVLWEGEIVERGTDGRLLNEQGHYYEMYMTQKVLAESMRNSPNQLSTIRYNVKHLPTHINNAPAERNTRNVRASLAGGKISKVKTSENSPKRRSSVQFVKFLDEKRRRNEKEKEQRRDMLEKEAKQLEKEAAARENKAFGGDGEDKKKGNL</sequence>
<protein>
    <recommendedName>
        <fullName evidence="8">ABC transporter domain-containing protein</fullName>
    </recommendedName>
</protein>
<feature type="domain" description="ABC transporter" evidence="8">
    <location>
        <begin position="185"/>
        <end position="435"/>
    </location>
</feature>
<dbReference type="SUPFAM" id="SSF90123">
    <property type="entry name" value="ABC transporter transmembrane region"/>
    <property type="match status" value="1"/>
</dbReference>
<evidence type="ECO:0000256" key="6">
    <source>
        <dbReference type="ARBA" id="ARBA00023136"/>
    </source>
</evidence>
<dbReference type="EMBL" id="CAXLJM020000033">
    <property type="protein sequence ID" value="CAL8101219.1"/>
    <property type="molecule type" value="Genomic_DNA"/>
</dbReference>
<dbReference type="PANTHER" id="PTHR24221:SF503">
    <property type="entry name" value="MITOCHONDRIAL POTASSIUM CHANNEL ATP-BINDING SUBUNIT"/>
    <property type="match status" value="1"/>
</dbReference>
<evidence type="ECO:0000256" key="7">
    <source>
        <dbReference type="SAM" id="MobiDB-lite"/>
    </source>
</evidence>
<dbReference type="InterPro" id="IPR036640">
    <property type="entry name" value="ABC1_TM_sf"/>
</dbReference>
<dbReference type="SUPFAM" id="SSF52540">
    <property type="entry name" value="P-loop containing nucleoside triphosphate hydrolases"/>
    <property type="match status" value="1"/>
</dbReference>
<dbReference type="InterPro" id="IPR039421">
    <property type="entry name" value="Type_1_exporter"/>
</dbReference>
<evidence type="ECO:0000313" key="9">
    <source>
        <dbReference type="EMBL" id="CAL8101219.1"/>
    </source>
</evidence>
<evidence type="ECO:0000313" key="10">
    <source>
        <dbReference type="Proteomes" id="UP001642540"/>
    </source>
</evidence>
<proteinExistence type="predicted"/>
<evidence type="ECO:0000256" key="5">
    <source>
        <dbReference type="ARBA" id="ARBA00022989"/>
    </source>
</evidence>
<keyword evidence="3" id="KW-0547">Nucleotide-binding</keyword>
<evidence type="ECO:0000256" key="3">
    <source>
        <dbReference type="ARBA" id="ARBA00022741"/>
    </source>
</evidence>
<dbReference type="InterPro" id="IPR027417">
    <property type="entry name" value="P-loop_NTPase"/>
</dbReference>
<evidence type="ECO:0000256" key="2">
    <source>
        <dbReference type="ARBA" id="ARBA00022692"/>
    </source>
</evidence>
<keyword evidence="4" id="KW-0067">ATP-binding</keyword>
<organism evidence="9 10">
    <name type="scientific">Orchesella dallaii</name>
    <dbReference type="NCBI Taxonomy" id="48710"/>
    <lineage>
        <taxon>Eukaryota</taxon>
        <taxon>Metazoa</taxon>
        <taxon>Ecdysozoa</taxon>
        <taxon>Arthropoda</taxon>
        <taxon>Hexapoda</taxon>
        <taxon>Collembola</taxon>
        <taxon>Entomobryomorpha</taxon>
        <taxon>Entomobryoidea</taxon>
        <taxon>Orchesellidae</taxon>
        <taxon>Orchesellinae</taxon>
        <taxon>Orchesella</taxon>
    </lineage>
</organism>
<dbReference type="PROSITE" id="PS50893">
    <property type="entry name" value="ABC_TRANSPORTER_2"/>
    <property type="match status" value="1"/>
</dbReference>
<dbReference type="PANTHER" id="PTHR24221">
    <property type="entry name" value="ATP-BINDING CASSETTE SUB-FAMILY B"/>
    <property type="match status" value="1"/>
</dbReference>
<dbReference type="InterPro" id="IPR003439">
    <property type="entry name" value="ABC_transporter-like_ATP-bd"/>
</dbReference>
<dbReference type="Proteomes" id="UP001642540">
    <property type="component" value="Unassembled WGS sequence"/>
</dbReference>
<keyword evidence="2" id="KW-0812">Transmembrane</keyword>
<dbReference type="Gene3D" id="3.40.50.300">
    <property type="entry name" value="P-loop containing nucleotide triphosphate hydrolases"/>
    <property type="match status" value="1"/>
</dbReference>
<evidence type="ECO:0000256" key="4">
    <source>
        <dbReference type="ARBA" id="ARBA00022840"/>
    </source>
</evidence>
<dbReference type="Gene3D" id="1.20.1560.10">
    <property type="entry name" value="ABC transporter type 1, transmembrane domain"/>
    <property type="match status" value="1"/>
</dbReference>
<evidence type="ECO:0000259" key="8">
    <source>
        <dbReference type="PROSITE" id="PS50893"/>
    </source>
</evidence>
<dbReference type="SMART" id="SM00382">
    <property type="entry name" value="AAA"/>
    <property type="match status" value="1"/>
</dbReference>
<reference evidence="9 10" key="1">
    <citation type="submission" date="2024-08" db="EMBL/GenBank/DDBJ databases">
        <authorList>
            <person name="Cucini C."/>
            <person name="Frati F."/>
        </authorList>
    </citation>
    <scope>NUCLEOTIDE SEQUENCE [LARGE SCALE GENOMIC DNA]</scope>
</reference>
<feature type="region of interest" description="Disordered" evidence="7">
    <location>
        <begin position="531"/>
        <end position="556"/>
    </location>
</feature>
<keyword evidence="5" id="KW-1133">Transmembrane helix</keyword>
<keyword evidence="10" id="KW-1185">Reference proteome</keyword>
<feature type="region of interest" description="Disordered" evidence="7">
    <location>
        <begin position="480"/>
        <end position="500"/>
    </location>
</feature>
<accession>A0ABP1QLS2</accession>
<dbReference type="Pfam" id="PF00005">
    <property type="entry name" value="ABC_tran"/>
    <property type="match status" value="1"/>
</dbReference>